<name>A0A1Y5E344_COLPS</name>
<evidence type="ECO:0000313" key="5">
    <source>
        <dbReference type="EMBL" id="OUR75806.1"/>
    </source>
</evidence>
<feature type="domain" description="NADP-dependent oxidoreductase" evidence="4">
    <location>
        <begin position="18"/>
        <end position="312"/>
    </location>
</feature>
<dbReference type="PANTHER" id="PTHR43364">
    <property type="entry name" value="NADH-SPECIFIC METHYLGLYOXAL REDUCTASE-RELATED"/>
    <property type="match status" value="1"/>
</dbReference>
<dbReference type="AlphaFoldDB" id="A0A1Y5E344"/>
<keyword evidence="1" id="KW-0521">NADP</keyword>
<organism evidence="5 6">
    <name type="scientific">Colwellia psychrerythraea</name>
    <name type="common">Vibrio psychroerythus</name>
    <dbReference type="NCBI Taxonomy" id="28229"/>
    <lineage>
        <taxon>Bacteria</taxon>
        <taxon>Pseudomonadati</taxon>
        <taxon>Pseudomonadota</taxon>
        <taxon>Gammaproteobacteria</taxon>
        <taxon>Alteromonadales</taxon>
        <taxon>Colwelliaceae</taxon>
        <taxon>Colwellia</taxon>
    </lineage>
</organism>
<accession>A0A1Y5E344</accession>
<dbReference type="Pfam" id="PF00248">
    <property type="entry name" value="Aldo_ket_red"/>
    <property type="match status" value="1"/>
</dbReference>
<reference evidence="6" key="1">
    <citation type="journal article" date="2017" name="Proc. Natl. Acad. Sci. U.S.A.">
        <title>Simulation of Deepwater Horizon oil plume reveals substrate specialization within a complex community of hydrocarbon degraders.</title>
        <authorList>
            <person name="Hu P."/>
            <person name="Dubinsky E.A."/>
            <person name="Probst A.J."/>
            <person name="Wang J."/>
            <person name="Sieber C.M.K."/>
            <person name="Tom L.M."/>
            <person name="Gardinali P."/>
            <person name="Banfield J.F."/>
            <person name="Atlas R.M."/>
            <person name="Andersen G.L."/>
        </authorList>
    </citation>
    <scope>NUCLEOTIDE SEQUENCE [LARGE SCALE GENOMIC DNA]</scope>
</reference>
<dbReference type="EMBL" id="MAAF01000106">
    <property type="protein sequence ID" value="OUR75806.1"/>
    <property type="molecule type" value="Genomic_DNA"/>
</dbReference>
<dbReference type="GO" id="GO:0016491">
    <property type="term" value="F:oxidoreductase activity"/>
    <property type="evidence" value="ECO:0007669"/>
    <property type="project" value="UniProtKB-KW"/>
</dbReference>
<dbReference type="InterPro" id="IPR023210">
    <property type="entry name" value="NADP_OxRdtase_dom"/>
</dbReference>
<dbReference type="GO" id="GO:0005829">
    <property type="term" value="C:cytosol"/>
    <property type="evidence" value="ECO:0007669"/>
    <property type="project" value="TreeGrafter"/>
</dbReference>
<evidence type="ECO:0000259" key="4">
    <source>
        <dbReference type="Pfam" id="PF00248"/>
    </source>
</evidence>
<comment type="similarity">
    <text evidence="3">Belongs to the aldo/keto reductase family. Aldo/keto reductase 2 subfamily.</text>
</comment>
<dbReference type="InterPro" id="IPR050523">
    <property type="entry name" value="AKR_Detox_Biosynth"/>
</dbReference>
<sequence>MNCNKYPFSHSIKNNSSLVFGCMGLGGTWDKSPVSAADINNAHEVVDAAIDSGIKVFDHADIYTFGKAEQVFGEVLKTRPELRELITIQSKCAIRFEDDLGPQRYDCSPEWIINSVENSLARLNIEQLDLLMLHRPDPLMEPELVAQAFDVLTASGKVKNFGVSNMQHHQMSFLSSALSQPLVVNQVELSLSHLAWLEEGVTSGNSGEPVTNYAAGTLEYCRQNNIQLQSWGCLSQGLFTGHDISQQPLHIQQTAELITKLAAEYQVSKEAVVLSWLKRHPANIQPVIGTTNVDRIRACAEVDNIKLTREHWYALWLCARGHALP</sequence>
<dbReference type="Proteomes" id="UP000243053">
    <property type="component" value="Unassembled WGS sequence"/>
</dbReference>
<comment type="caution">
    <text evidence="5">The sequence shown here is derived from an EMBL/GenBank/DDBJ whole genome shotgun (WGS) entry which is preliminary data.</text>
</comment>
<proteinExistence type="inferred from homology"/>
<evidence type="ECO:0000256" key="2">
    <source>
        <dbReference type="ARBA" id="ARBA00023002"/>
    </source>
</evidence>
<protein>
    <submittedName>
        <fullName evidence="5">Aldo/keto reductase</fullName>
    </submittedName>
</protein>
<gene>
    <name evidence="5" type="ORF">A9Q75_17050</name>
</gene>
<dbReference type="InterPro" id="IPR036812">
    <property type="entry name" value="NAD(P)_OxRdtase_dom_sf"/>
</dbReference>
<evidence type="ECO:0000256" key="3">
    <source>
        <dbReference type="ARBA" id="ARBA00038157"/>
    </source>
</evidence>
<evidence type="ECO:0000256" key="1">
    <source>
        <dbReference type="ARBA" id="ARBA00022857"/>
    </source>
</evidence>
<dbReference type="FunFam" id="3.20.20.100:FF:000008">
    <property type="entry name" value="Aldo/keto reductase family oxidoreductase"/>
    <property type="match status" value="1"/>
</dbReference>
<dbReference type="Gene3D" id="3.20.20.100">
    <property type="entry name" value="NADP-dependent oxidoreductase domain"/>
    <property type="match status" value="1"/>
</dbReference>
<keyword evidence="2" id="KW-0560">Oxidoreductase</keyword>
<evidence type="ECO:0000313" key="6">
    <source>
        <dbReference type="Proteomes" id="UP000243053"/>
    </source>
</evidence>
<dbReference type="PANTHER" id="PTHR43364:SF1">
    <property type="entry name" value="OXIDOREDUCTASE YDHF"/>
    <property type="match status" value="1"/>
</dbReference>
<dbReference type="CDD" id="cd19092">
    <property type="entry name" value="AKR_BsYcsN_EcYdhF-like"/>
    <property type="match status" value="1"/>
</dbReference>
<dbReference type="SUPFAM" id="SSF51430">
    <property type="entry name" value="NAD(P)-linked oxidoreductase"/>
    <property type="match status" value="1"/>
</dbReference>